<accession>A0AAD1IMU7</accession>
<dbReference type="NCBIfam" id="TIGR01078">
    <property type="entry name" value="arcA"/>
    <property type="match status" value="1"/>
</dbReference>
<organism evidence="10 11">
    <name type="scientific">Mycolicibacterium litorale</name>
    <dbReference type="NCBI Taxonomy" id="758802"/>
    <lineage>
        <taxon>Bacteria</taxon>
        <taxon>Bacillati</taxon>
        <taxon>Actinomycetota</taxon>
        <taxon>Actinomycetes</taxon>
        <taxon>Mycobacteriales</taxon>
        <taxon>Mycobacteriaceae</taxon>
        <taxon>Mycolicibacterium</taxon>
    </lineage>
</organism>
<dbReference type="EC" id="3.5.3.6" evidence="8"/>
<feature type="active site" description="Amidino-cysteine intermediate" evidence="8 9">
    <location>
        <position position="403"/>
    </location>
</feature>
<comment type="catalytic activity">
    <reaction evidence="7 8">
        <text>L-arginine + H2O = L-citrulline + NH4(+)</text>
        <dbReference type="Rhea" id="RHEA:19597"/>
        <dbReference type="ChEBI" id="CHEBI:15377"/>
        <dbReference type="ChEBI" id="CHEBI:28938"/>
        <dbReference type="ChEBI" id="CHEBI:32682"/>
        <dbReference type="ChEBI" id="CHEBI:57743"/>
        <dbReference type="EC" id="3.5.3.6"/>
    </reaction>
</comment>
<dbReference type="Proteomes" id="UP000466607">
    <property type="component" value="Chromosome"/>
</dbReference>
<name>A0AAD1IMU7_9MYCO</name>
<proteinExistence type="inferred from homology"/>
<dbReference type="AlphaFoldDB" id="A0AAD1IMU7"/>
<dbReference type="Gene3D" id="1.10.3930.10">
    <property type="entry name" value="Arginine deiminase"/>
    <property type="match status" value="1"/>
</dbReference>
<dbReference type="PIRSF" id="PIRSF006356">
    <property type="entry name" value="Arg_deiminase"/>
    <property type="match status" value="1"/>
</dbReference>
<comment type="subcellular location">
    <subcellularLocation>
        <location evidence="1 8">Cytoplasm</location>
    </subcellularLocation>
</comment>
<dbReference type="HAMAP" id="MF_00242">
    <property type="entry name" value="Arg_deiminase"/>
    <property type="match status" value="1"/>
</dbReference>
<evidence type="ECO:0000313" key="11">
    <source>
        <dbReference type="Proteomes" id="UP000466607"/>
    </source>
</evidence>
<dbReference type="SUPFAM" id="SSF55909">
    <property type="entry name" value="Pentein"/>
    <property type="match status" value="1"/>
</dbReference>
<sequence length="412" mass="45397">MTDLATTYGVHSEVGKLRKVLVCAPGLAHERLTPSNCDALLFDDVLWVQNARRDHFDFVAKMRDRGVEVVELHNLLTETMALPDAREWLLDRKIVANEVGPGLVEDTRAYLDSLEPRRLAELLIGGMSTTDLPADMRSGYLALARESLGVAEYLMPPLPNTLYTRDTTCWIYGGLTLNPLYWPARHDETLLMKAIYQFHPDFVNARVWWGDPEQHWGTATLEGGDVLIPGGGVVLIGMSERTSRQAITQVAAELFRHGVAAHIIVAGMPKLRSAMHLDTVFTFADRDVVTVYPHIVDAIHTFSLRPSDTAIGVDVIEENKPFIEVVAAALDIGALRVVETGGSAYESERQQWDSGNNLVAIEPGVVVAYDRNTRTNTLLRQAGIEVITIVGAELGRGRGGGHCMTCPIIRDP</sequence>
<dbReference type="RefSeq" id="WP_134053962.1">
    <property type="nucleotide sequence ID" value="NZ_AP022586.1"/>
</dbReference>
<evidence type="ECO:0000313" key="10">
    <source>
        <dbReference type="EMBL" id="BBY17348.1"/>
    </source>
</evidence>
<dbReference type="GO" id="GO:0019546">
    <property type="term" value="P:L-arginine deiminase pathway"/>
    <property type="evidence" value="ECO:0007669"/>
    <property type="project" value="UniProtKB-UniRule"/>
</dbReference>
<keyword evidence="5 8" id="KW-0056">Arginine metabolism</keyword>
<evidence type="ECO:0000256" key="8">
    <source>
        <dbReference type="HAMAP-Rule" id="MF_00242"/>
    </source>
</evidence>
<comment type="similarity">
    <text evidence="3 8">Belongs to the arginine deiminase family.</text>
</comment>
<comment type="pathway">
    <text evidence="2 8">Amino-acid degradation; L-arginine degradation via ADI pathway; carbamoyl phosphate from L-arginine: step 1/2.</text>
</comment>
<keyword evidence="6 8" id="KW-0378">Hydrolase</keyword>
<dbReference type="EMBL" id="AP022586">
    <property type="protein sequence ID" value="BBY17348.1"/>
    <property type="molecule type" value="Genomic_DNA"/>
</dbReference>
<evidence type="ECO:0000256" key="7">
    <source>
        <dbReference type="ARBA" id="ARBA00049429"/>
    </source>
</evidence>
<gene>
    <name evidence="10" type="primary">arcA_1</name>
    <name evidence="8" type="synonym">arcA</name>
    <name evidence="10" type="ORF">MLIT_29400</name>
</gene>
<protein>
    <recommendedName>
        <fullName evidence="8">Arginine deiminase</fullName>
        <shortName evidence="8">ADI</shortName>
        <ecNumber evidence="8">3.5.3.6</ecNumber>
    </recommendedName>
    <alternativeName>
        <fullName evidence="8">Arginine dihydrolase</fullName>
        <shortName evidence="8">AD</shortName>
    </alternativeName>
</protein>
<reference evidence="10 11" key="1">
    <citation type="journal article" date="2019" name="Emerg. Microbes Infect.">
        <title>Comprehensive subspecies identification of 175 nontuberculous mycobacteria species based on 7547 genomic profiles.</title>
        <authorList>
            <person name="Matsumoto Y."/>
            <person name="Kinjo T."/>
            <person name="Motooka D."/>
            <person name="Nabeya D."/>
            <person name="Jung N."/>
            <person name="Uechi K."/>
            <person name="Horii T."/>
            <person name="Iida T."/>
            <person name="Fujita J."/>
            <person name="Nakamura S."/>
        </authorList>
    </citation>
    <scope>NUCLEOTIDE SEQUENCE [LARGE SCALE GENOMIC DNA]</scope>
    <source>
        <strain evidence="10 11">JCM 17423</strain>
    </source>
</reference>
<keyword evidence="4 8" id="KW-0963">Cytoplasm</keyword>
<dbReference type="NCBIfam" id="NF002381">
    <property type="entry name" value="PRK01388.1"/>
    <property type="match status" value="1"/>
</dbReference>
<evidence type="ECO:0000256" key="2">
    <source>
        <dbReference type="ARBA" id="ARBA00005213"/>
    </source>
</evidence>
<dbReference type="PANTHER" id="PTHR47271:SF3">
    <property type="entry name" value="ARGININE DEIMINASE"/>
    <property type="match status" value="1"/>
</dbReference>
<evidence type="ECO:0000256" key="9">
    <source>
        <dbReference type="PIRSR" id="PIRSR006356-1"/>
    </source>
</evidence>
<evidence type="ECO:0000256" key="3">
    <source>
        <dbReference type="ARBA" id="ARBA00010206"/>
    </source>
</evidence>
<dbReference type="GO" id="GO:0005737">
    <property type="term" value="C:cytoplasm"/>
    <property type="evidence" value="ECO:0007669"/>
    <property type="project" value="UniProtKB-SubCell"/>
</dbReference>
<evidence type="ECO:0000256" key="5">
    <source>
        <dbReference type="ARBA" id="ARBA00022503"/>
    </source>
</evidence>
<evidence type="ECO:0000256" key="6">
    <source>
        <dbReference type="ARBA" id="ARBA00022801"/>
    </source>
</evidence>
<evidence type="ECO:0000256" key="1">
    <source>
        <dbReference type="ARBA" id="ARBA00004496"/>
    </source>
</evidence>
<dbReference type="Pfam" id="PF02274">
    <property type="entry name" value="ADI"/>
    <property type="match status" value="1"/>
</dbReference>
<dbReference type="PRINTS" id="PR01466">
    <property type="entry name" value="ARGDEIMINASE"/>
</dbReference>
<dbReference type="PANTHER" id="PTHR47271">
    <property type="entry name" value="ARGININE DEIMINASE"/>
    <property type="match status" value="1"/>
</dbReference>
<dbReference type="InterPro" id="IPR003876">
    <property type="entry name" value="Arg_deiminase"/>
</dbReference>
<dbReference type="GO" id="GO:0016990">
    <property type="term" value="F:arginine deiminase activity"/>
    <property type="evidence" value="ECO:0007669"/>
    <property type="project" value="UniProtKB-UniRule"/>
</dbReference>
<evidence type="ECO:0000256" key="4">
    <source>
        <dbReference type="ARBA" id="ARBA00022490"/>
    </source>
</evidence>
<dbReference type="Gene3D" id="3.75.10.10">
    <property type="entry name" value="L-arginine/glycine Amidinotransferase, Chain A"/>
    <property type="match status" value="1"/>
</dbReference>
<keyword evidence="11" id="KW-1185">Reference proteome</keyword>